<dbReference type="GeneID" id="25782310"/>
<comment type="caution">
    <text evidence="2">The sequence shown here is derived from an EMBL/GenBank/DDBJ whole genome shotgun (WGS) entry which is preliminary data.</text>
</comment>
<evidence type="ECO:0000313" key="3">
    <source>
        <dbReference type="Proteomes" id="UP000005426"/>
    </source>
</evidence>
<dbReference type="eggNOG" id="ENOG502SP17">
    <property type="taxonomic scope" value="Eukaryota"/>
</dbReference>
<dbReference type="KEGG" id="tatv:25782310"/>
<accession>G9PAA5</accession>
<dbReference type="RefSeq" id="XP_013938106.1">
    <property type="nucleotide sequence ID" value="XM_014082631.1"/>
</dbReference>
<feature type="signal peptide" evidence="1">
    <location>
        <begin position="1"/>
        <end position="21"/>
    </location>
</feature>
<dbReference type="Proteomes" id="UP000005426">
    <property type="component" value="Unassembled WGS sequence"/>
</dbReference>
<evidence type="ECO:0000313" key="2">
    <source>
        <dbReference type="EMBL" id="EHK39942.1"/>
    </source>
</evidence>
<evidence type="ECO:0000256" key="1">
    <source>
        <dbReference type="SAM" id="SignalP"/>
    </source>
</evidence>
<reference evidence="2 3" key="1">
    <citation type="journal article" date="2011" name="Genome Biol.">
        <title>Comparative genome sequence analysis underscores mycoparasitism as the ancestral life style of Trichoderma.</title>
        <authorList>
            <person name="Kubicek C.P."/>
            <person name="Herrera-Estrella A."/>
            <person name="Seidl-Seiboth V."/>
            <person name="Martinez D.A."/>
            <person name="Druzhinina I.S."/>
            <person name="Thon M."/>
            <person name="Zeilinger S."/>
            <person name="Casas-Flores S."/>
            <person name="Horwitz B.A."/>
            <person name="Mukherjee P.K."/>
            <person name="Mukherjee M."/>
            <person name="Kredics L."/>
            <person name="Alcaraz L.D."/>
            <person name="Aerts A."/>
            <person name="Antal Z."/>
            <person name="Atanasova L."/>
            <person name="Cervantes-Badillo M.G."/>
            <person name="Challacombe J."/>
            <person name="Chertkov O."/>
            <person name="McCluskey K."/>
            <person name="Coulpier F."/>
            <person name="Deshpande N."/>
            <person name="von Doehren H."/>
            <person name="Ebbole D.J."/>
            <person name="Esquivel-Naranjo E.U."/>
            <person name="Fekete E."/>
            <person name="Flipphi M."/>
            <person name="Glaser F."/>
            <person name="Gomez-Rodriguez E.Y."/>
            <person name="Gruber S."/>
            <person name="Han C."/>
            <person name="Henrissat B."/>
            <person name="Hermosa R."/>
            <person name="Hernandez-Onate M."/>
            <person name="Karaffa L."/>
            <person name="Kosti I."/>
            <person name="Le Crom S."/>
            <person name="Lindquist E."/>
            <person name="Lucas S."/>
            <person name="Luebeck M."/>
            <person name="Luebeck P.S."/>
            <person name="Margeot A."/>
            <person name="Metz B."/>
            <person name="Misra M."/>
            <person name="Nevalainen H."/>
            <person name="Omann M."/>
            <person name="Packer N."/>
            <person name="Perrone G."/>
            <person name="Uresti-Rivera E.E."/>
            <person name="Salamov A."/>
            <person name="Schmoll M."/>
            <person name="Seiboth B."/>
            <person name="Shapiro H."/>
            <person name="Sukno S."/>
            <person name="Tamayo-Ramos J.A."/>
            <person name="Tisch D."/>
            <person name="Wiest A."/>
            <person name="Wilkinson H.H."/>
            <person name="Zhang M."/>
            <person name="Coutinho P.M."/>
            <person name="Kenerley C.M."/>
            <person name="Monte E."/>
            <person name="Baker S.E."/>
            <person name="Grigoriev I.V."/>
        </authorList>
    </citation>
    <scope>NUCLEOTIDE SEQUENCE [LARGE SCALE GENOMIC DNA]</scope>
    <source>
        <strain evidence="3">ATCC 20476 / IMI 206040</strain>
    </source>
</reference>
<name>G9PAA5_HYPAI</name>
<dbReference type="AlphaFoldDB" id="G9PAA5"/>
<dbReference type="OMA" id="RNTGWND"/>
<dbReference type="EMBL" id="ABDG02000028">
    <property type="protein sequence ID" value="EHK39942.1"/>
    <property type="molecule type" value="Genomic_DNA"/>
</dbReference>
<keyword evidence="3" id="KW-1185">Reference proteome</keyword>
<organism evidence="2 3">
    <name type="scientific">Hypocrea atroviridis (strain ATCC 20476 / IMI 206040)</name>
    <name type="common">Trichoderma atroviride</name>
    <dbReference type="NCBI Taxonomy" id="452589"/>
    <lineage>
        <taxon>Eukaryota</taxon>
        <taxon>Fungi</taxon>
        <taxon>Dikarya</taxon>
        <taxon>Ascomycota</taxon>
        <taxon>Pezizomycotina</taxon>
        <taxon>Sordariomycetes</taxon>
        <taxon>Hypocreomycetidae</taxon>
        <taxon>Hypocreales</taxon>
        <taxon>Hypocreaceae</taxon>
        <taxon>Trichoderma</taxon>
    </lineage>
</organism>
<sequence>MKGSTMKSLIAGSGLVSMAAAITPISDSDMTNLLNAGGVELAMKAQPMWFFGQAMSQPPCIPTFATQPDGSQTPSAALCAYPNVGCNCRTPGVAISNPSPSFPTYYSYEKCNSTTIRIQYSLFYEKDGTEPEGILGHPYDWERVIIEWAQGSDGNWVQNQALLSQHSGYGRFNWADIQNTFNTADGTLALGGANGRQNLDHPKVYVAWSKHPNYDDRNTGWNDPLSQLDDNAFRSQDWWYFPVASDYLRADGSTALGQLLSSYNWGDASSNPPSVHNSLCSQ</sequence>
<feature type="chain" id="PRO_5003525319" evidence="1">
    <location>
        <begin position="22"/>
        <end position="282"/>
    </location>
</feature>
<keyword evidence="1" id="KW-0732">Signal</keyword>
<gene>
    <name evidence="2" type="ORF">TRIATDRAFT_302472</name>
</gene>
<dbReference type="STRING" id="452589.G9PAA5"/>
<proteinExistence type="predicted"/>
<dbReference type="HOGENOM" id="CLU_050894_0_0_1"/>
<protein>
    <submittedName>
        <fullName evidence="2">Uncharacterized protein</fullName>
    </submittedName>
</protein>
<dbReference type="OrthoDB" id="10255963at2759"/>